<dbReference type="Gramene" id="rna45188">
    <property type="protein sequence ID" value="RHN39185.1"/>
    <property type="gene ID" value="gene45188"/>
</dbReference>
<proteinExistence type="predicted"/>
<feature type="chain" id="PRO_5017291068" evidence="6">
    <location>
        <begin position="24"/>
        <end position="506"/>
    </location>
</feature>
<keyword evidence="4" id="KW-1133">Transmembrane helix</keyword>
<evidence type="ECO:0000256" key="2">
    <source>
        <dbReference type="ARBA" id="ARBA00022692"/>
    </source>
</evidence>
<evidence type="ECO:0000256" key="1">
    <source>
        <dbReference type="ARBA" id="ARBA00004167"/>
    </source>
</evidence>
<dbReference type="SUPFAM" id="SSF52058">
    <property type="entry name" value="L domain-like"/>
    <property type="match status" value="1"/>
</dbReference>
<evidence type="ECO:0000256" key="3">
    <source>
        <dbReference type="ARBA" id="ARBA00022729"/>
    </source>
</evidence>
<name>A0A396GKK6_MEDTR</name>
<dbReference type="Pfam" id="PF12819">
    <property type="entry name" value="Malectin_like"/>
    <property type="match status" value="1"/>
</dbReference>
<dbReference type="GO" id="GO:0016020">
    <property type="term" value="C:membrane"/>
    <property type="evidence" value="ECO:0007669"/>
    <property type="project" value="UniProtKB-SubCell"/>
</dbReference>
<evidence type="ECO:0000313" key="9">
    <source>
        <dbReference type="Proteomes" id="UP000265566"/>
    </source>
</evidence>
<sequence length="506" mass="57765">MEIFLHFVLVLLGALTILVLIQAQDQSGFISIDCGIPENSNYSDNITSINYISDAEFIRTGVRMSIAPAEKITHQQQLHFVRSFPSGVRNCYRINVNMDIQYLIRATFYYGNYDNLNDPPQFDLHFGPNVWDTVKFTNLSRTTIKEIIYTPSLDYIEPCLVNTGNGTPFISVIELRTLNNSNDHPTYSASPLSLVERFDIGSTTGKGCRYKDDVHDRMWSPYELSSDWRRLSTSLNSDDLDQNYYKLPAIVMSTAVTPVNASAPLQFHLHQGNVYEQYYIIMHFNEVEELAENETRSFNITVNGKFLYGPVIPVYRSVDTFFSRKPLTGAKRYKISLFRTEDSTLPPILNAFEFYKLNDISGFDSLQDDVDTITNIKNAYGVERNWQGDPCYPEAYMWEGLNCSMHYLIGGPRILSLDLSNNSLNGPLPDSLMQLQSLKVLNVGKNQLRGIVPTGLLERSKNGSLSLRYFLSSKLQICQFLLFVYHSFENVDPHPSCQYMHLIYIA</sequence>
<keyword evidence="3 6" id="KW-0732">Signal</keyword>
<dbReference type="InterPro" id="IPR001611">
    <property type="entry name" value="Leu-rich_rpt"/>
</dbReference>
<dbReference type="AlphaFoldDB" id="A0A396GKK6"/>
<dbReference type="PANTHER" id="PTHR45631">
    <property type="entry name" value="OS07G0107800 PROTEIN-RELATED"/>
    <property type="match status" value="1"/>
</dbReference>
<dbReference type="PANTHER" id="PTHR45631:SF202">
    <property type="entry name" value="SENESCENCE-INDUCED RECEPTOR-LIKE SERINE_THREONINE-PROTEIN KINASE"/>
    <property type="match status" value="1"/>
</dbReference>
<evidence type="ECO:0000256" key="5">
    <source>
        <dbReference type="ARBA" id="ARBA00023136"/>
    </source>
</evidence>
<dbReference type="Pfam" id="PF00560">
    <property type="entry name" value="LRR_1"/>
    <property type="match status" value="1"/>
</dbReference>
<evidence type="ECO:0000256" key="6">
    <source>
        <dbReference type="SAM" id="SignalP"/>
    </source>
</evidence>
<dbReference type="Gene3D" id="3.80.10.10">
    <property type="entry name" value="Ribonuclease Inhibitor"/>
    <property type="match status" value="1"/>
</dbReference>
<reference evidence="9" key="1">
    <citation type="journal article" date="2018" name="Nat. Plants">
        <title>Whole-genome landscape of Medicago truncatula symbiotic genes.</title>
        <authorList>
            <person name="Pecrix Y."/>
            <person name="Staton S.E."/>
            <person name="Sallet E."/>
            <person name="Lelandais-Briere C."/>
            <person name="Moreau S."/>
            <person name="Carrere S."/>
            <person name="Blein T."/>
            <person name="Jardinaud M.F."/>
            <person name="Latrasse D."/>
            <person name="Zouine M."/>
            <person name="Zahm M."/>
            <person name="Kreplak J."/>
            <person name="Mayjonade B."/>
            <person name="Satge C."/>
            <person name="Perez M."/>
            <person name="Cauet S."/>
            <person name="Marande W."/>
            <person name="Chantry-Darmon C."/>
            <person name="Lopez-Roques C."/>
            <person name="Bouchez O."/>
            <person name="Berard A."/>
            <person name="Debelle F."/>
            <person name="Munos S."/>
            <person name="Bendahmane A."/>
            <person name="Berges H."/>
            <person name="Niebel A."/>
            <person name="Buitink J."/>
            <person name="Frugier F."/>
            <person name="Benhamed M."/>
            <person name="Crespi M."/>
            <person name="Gouzy J."/>
            <person name="Gamas P."/>
        </authorList>
    </citation>
    <scope>NUCLEOTIDE SEQUENCE [LARGE SCALE GENOMIC DNA]</scope>
    <source>
        <strain evidence="9">cv. Jemalong A17</strain>
    </source>
</reference>
<gene>
    <name evidence="8" type="ORF">MtrunA17_Chr8g0341141</name>
</gene>
<evidence type="ECO:0000259" key="7">
    <source>
        <dbReference type="Pfam" id="PF12819"/>
    </source>
</evidence>
<comment type="subcellular location">
    <subcellularLocation>
        <location evidence="1">Membrane</location>
        <topology evidence="1">Single-pass membrane protein</topology>
    </subcellularLocation>
</comment>
<dbReference type="Proteomes" id="UP000265566">
    <property type="component" value="Chromosome 8"/>
</dbReference>
<dbReference type="EC" id="2.7.-.-" evidence="8"/>
<dbReference type="InterPro" id="IPR024788">
    <property type="entry name" value="Malectin-like_Carb-bd_dom"/>
</dbReference>
<protein>
    <submittedName>
        <fullName evidence="8">Putative transferase</fullName>
        <ecNumber evidence="8">2.7.-.-</ecNumber>
    </submittedName>
</protein>
<feature type="domain" description="Malectin-like" evidence="7">
    <location>
        <begin position="32"/>
        <end position="356"/>
    </location>
</feature>
<evidence type="ECO:0000256" key="4">
    <source>
        <dbReference type="ARBA" id="ARBA00022989"/>
    </source>
</evidence>
<dbReference type="InterPro" id="IPR032675">
    <property type="entry name" value="LRR_dom_sf"/>
</dbReference>
<dbReference type="GO" id="GO:0016740">
    <property type="term" value="F:transferase activity"/>
    <property type="evidence" value="ECO:0007669"/>
    <property type="project" value="UniProtKB-KW"/>
</dbReference>
<keyword evidence="8" id="KW-0808">Transferase</keyword>
<keyword evidence="2" id="KW-0812">Transmembrane</keyword>
<evidence type="ECO:0000313" key="8">
    <source>
        <dbReference type="EMBL" id="RHN39185.1"/>
    </source>
</evidence>
<comment type="caution">
    <text evidence="8">The sequence shown here is derived from an EMBL/GenBank/DDBJ whole genome shotgun (WGS) entry which is preliminary data.</text>
</comment>
<dbReference type="EMBL" id="PSQE01000008">
    <property type="protein sequence ID" value="RHN39185.1"/>
    <property type="molecule type" value="Genomic_DNA"/>
</dbReference>
<keyword evidence="5" id="KW-0472">Membrane</keyword>
<organism evidence="8 9">
    <name type="scientific">Medicago truncatula</name>
    <name type="common">Barrel medic</name>
    <name type="synonym">Medicago tribuloides</name>
    <dbReference type="NCBI Taxonomy" id="3880"/>
    <lineage>
        <taxon>Eukaryota</taxon>
        <taxon>Viridiplantae</taxon>
        <taxon>Streptophyta</taxon>
        <taxon>Embryophyta</taxon>
        <taxon>Tracheophyta</taxon>
        <taxon>Spermatophyta</taxon>
        <taxon>Magnoliopsida</taxon>
        <taxon>eudicotyledons</taxon>
        <taxon>Gunneridae</taxon>
        <taxon>Pentapetalae</taxon>
        <taxon>rosids</taxon>
        <taxon>fabids</taxon>
        <taxon>Fabales</taxon>
        <taxon>Fabaceae</taxon>
        <taxon>Papilionoideae</taxon>
        <taxon>50 kb inversion clade</taxon>
        <taxon>NPAAA clade</taxon>
        <taxon>Hologalegina</taxon>
        <taxon>IRL clade</taxon>
        <taxon>Trifolieae</taxon>
        <taxon>Medicago</taxon>
    </lineage>
</organism>
<feature type="signal peptide" evidence="6">
    <location>
        <begin position="1"/>
        <end position="23"/>
    </location>
</feature>
<accession>A0A396GKK6</accession>